<dbReference type="KEGG" id="mcg:GL4_0020"/>
<evidence type="ECO:0000256" key="9">
    <source>
        <dbReference type="HAMAP-Rule" id="MF_01023"/>
    </source>
</evidence>
<dbReference type="SUPFAM" id="SSF53383">
    <property type="entry name" value="PLP-dependent transferases"/>
    <property type="match status" value="1"/>
</dbReference>
<comment type="subunit">
    <text evidence="4 9">Homodimer.</text>
</comment>
<proteinExistence type="inferred from homology"/>
<evidence type="ECO:0000313" key="11">
    <source>
        <dbReference type="EMBL" id="BAQ15491.1"/>
    </source>
</evidence>
<feature type="modified residue" description="N6-(pyridoxal phosphate)lysine" evidence="9">
    <location>
        <position position="243"/>
    </location>
</feature>
<dbReference type="EC" id="2.6.1.9" evidence="9"/>
<dbReference type="GO" id="GO:0004400">
    <property type="term" value="F:histidinol-phosphate transaminase activity"/>
    <property type="evidence" value="ECO:0007669"/>
    <property type="project" value="UniProtKB-UniRule"/>
</dbReference>
<dbReference type="CDD" id="cd00609">
    <property type="entry name" value="AAT_like"/>
    <property type="match status" value="1"/>
</dbReference>
<comment type="pathway">
    <text evidence="2 9">Amino-acid biosynthesis; L-histidine biosynthesis; L-histidine from 5-phospho-alpha-D-ribose 1-diphosphate: step 7/9.</text>
</comment>
<dbReference type="InterPro" id="IPR015422">
    <property type="entry name" value="PyrdxlP-dep_Trfase_small"/>
</dbReference>
<evidence type="ECO:0000256" key="5">
    <source>
        <dbReference type="ARBA" id="ARBA00022576"/>
    </source>
</evidence>
<evidence type="ECO:0000256" key="3">
    <source>
        <dbReference type="ARBA" id="ARBA00007970"/>
    </source>
</evidence>
<protein>
    <recommendedName>
        <fullName evidence="9">Histidinol-phosphate aminotransferase</fullName>
        <ecNumber evidence="9">2.6.1.9</ecNumber>
    </recommendedName>
    <alternativeName>
        <fullName evidence="9">Imidazole acetol-phosphate transaminase</fullName>
    </alternativeName>
</protein>
<evidence type="ECO:0000256" key="7">
    <source>
        <dbReference type="ARBA" id="ARBA00022898"/>
    </source>
</evidence>
<feature type="domain" description="Aminotransferase class I/classII large" evidence="10">
    <location>
        <begin position="52"/>
        <end position="380"/>
    </location>
</feature>
<dbReference type="InterPro" id="IPR050106">
    <property type="entry name" value="HistidinolP_aminotransfase"/>
</dbReference>
<dbReference type="Gene3D" id="3.90.1150.10">
    <property type="entry name" value="Aspartate Aminotransferase, domain 1"/>
    <property type="match status" value="1"/>
</dbReference>
<evidence type="ECO:0000256" key="2">
    <source>
        <dbReference type="ARBA" id="ARBA00005011"/>
    </source>
</evidence>
<comment type="cofactor">
    <cofactor evidence="1 9">
        <name>pyridoxal 5'-phosphate</name>
        <dbReference type="ChEBI" id="CHEBI:597326"/>
    </cofactor>
</comment>
<accession>A0A0A8JYJ1</accession>
<dbReference type="HOGENOM" id="CLU_017584_3_3_5"/>
<keyword evidence="7 9" id="KW-0663">Pyridoxal phosphate</keyword>
<dbReference type="GO" id="GO:0000105">
    <property type="term" value="P:L-histidine biosynthetic process"/>
    <property type="evidence" value="ECO:0007669"/>
    <property type="project" value="UniProtKB-UniRule"/>
</dbReference>
<dbReference type="InterPro" id="IPR015424">
    <property type="entry name" value="PyrdxlP-dep_Trfase"/>
</dbReference>
<dbReference type="UniPathway" id="UPA00031">
    <property type="reaction ID" value="UER00012"/>
</dbReference>
<keyword evidence="12" id="KW-1185">Reference proteome</keyword>
<comment type="similarity">
    <text evidence="3 9">Belongs to the class-II pyridoxal-phosphate-dependent aminotransferase family. Histidinol-phosphate aminotransferase subfamily.</text>
</comment>
<dbReference type="GO" id="GO:0030170">
    <property type="term" value="F:pyridoxal phosphate binding"/>
    <property type="evidence" value="ECO:0007669"/>
    <property type="project" value="InterPro"/>
</dbReference>
<dbReference type="PANTHER" id="PTHR43643:SF3">
    <property type="entry name" value="HISTIDINOL-PHOSPHATE AMINOTRANSFERASE"/>
    <property type="match status" value="1"/>
</dbReference>
<keyword evidence="6 9" id="KW-0808">Transferase</keyword>
<dbReference type="HAMAP" id="MF_01023">
    <property type="entry name" value="HisC_aminotrans_2"/>
    <property type="match status" value="1"/>
</dbReference>
<evidence type="ECO:0000313" key="12">
    <source>
        <dbReference type="Proteomes" id="UP000031643"/>
    </source>
</evidence>
<keyword evidence="5 9" id="KW-0032">Aminotransferase</keyword>
<dbReference type="PANTHER" id="PTHR43643">
    <property type="entry name" value="HISTIDINOL-PHOSPHATE AMINOTRANSFERASE 2"/>
    <property type="match status" value="1"/>
</dbReference>
<dbReference type="InterPro" id="IPR015421">
    <property type="entry name" value="PyrdxlP-dep_Trfase_major"/>
</dbReference>
<name>A0A0A8JYJ1_9HYPH</name>
<organism evidence="11 12">
    <name type="scientific">Methyloceanibacter caenitepidi</name>
    <dbReference type="NCBI Taxonomy" id="1384459"/>
    <lineage>
        <taxon>Bacteria</taxon>
        <taxon>Pseudomonadati</taxon>
        <taxon>Pseudomonadota</taxon>
        <taxon>Alphaproteobacteria</taxon>
        <taxon>Hyphomicrobiales</taxon>
        <taxon>Hyphomicrobiaceae</taxon>
        <taxon>Methyloceanibacter</taxon>
    </lineage>
</organism>
<comment type="catalytic activity">
    <reaction evidence="8 9">
        <text>L-histidinol phosphate + 2-oxoglutarate = 3-(imidazol-4-yl)-2-oxopropyl phosphate + L-glutamate</text>
        <dbReference type="Rhea" id="RHEA:23744"/>
        <dbReference type="ChEBI" id="CHEBI:16810"/>
        <dbReference type="ChEBI" id="CHEBI:29985"/>
        <dbReference type="ChEBI" id="CHEBI:57766"/>
        <dbReference type="ChEBI" id="CHEBI:57980"/>
        <dbReference type="EC" id="2.6.1.9"/>
    </reaction>
</comment>
<evidence type="ECO:0000256" key="8">
    <source>
        <dbReference type="ARBA" id="ARBA00047481"/>
    </source>
</evidence>
<evidence type="ECO:0000256" key="1">
    <source>
        <dbReference type="ARBA" id="ARBA00001933"/>
    </source>
</evidence>
<dbReference type="Proteomes" id="UP000031643">
    <property type="component" value="Chromosome"/>
</dbReference>
<dbReference type="InterPro" id="IPR005861">
    <property type="entry name" value="HisP_aminotrans"/>
</dbReference>
<evidence type="ECO:0000256" key="6">
    <source>
        <dbReference type="ARBA" id="ARBA00022679"/>
    </source>
</evidence>
<sequence length="392" mass="41180">MAAEPLAAKTQAAKLMAAKIARATSAPAPRPGILDIAPYVPGTSALPGAGPIVKLSSNETPLGPSPQAIVAYLNEAPHLSRYPNGSAQPLREALAAEHDLNAARIVCGAGSDELLNLLAAAYLGPGDEAIYTEHGFLVYKIAILARGATPVVAPETNHTADVDAILARVTPATRMVFLANPNNPTGTYLPYAEIERLHAGLPDDVLLVLDAAYAEYVLKDDYEAGAALVAANDNVVMTRTFSKIYGLASLRIGWAYCPDAIADTLNRIRGPFNLTGPSIAAGVAAIGDRAHLEAAIAHNKAWLGDTAAKLETLGLKTTPSVANFLLVHFPDVAGKTAREADAFLHQRRIILRRVEEYGFPHALRMTIGTEAENTAALEALSAFMGVDSADAS</sequence>
<dbReference type="EMBL" id="AP014648">
    <property type="protein sequence ID" value="BAQ15491.1"/>
    <property type="molecule type" value="Genomic_DNA"/>
</dbReference>
<dbReference type="NCBIfam" id="TIGR01141">
    <property type="entry name" value="hisC"/>
    <property type="match status" value="1"/>
</dbReference>
<dbReference type="Pfam" id="PF00155">
    <property type="entry name" value="Aminotran_1_2"/>
    <property type="match status" value="1"/>
</dbReference>
<keyword evidence="9" id="KW-0368">Histidine biosynthesis</keyword>
<dbReference type="InterPro" id="IPR004839">
    <property type="entry name" value="Aminotransferase_I/II_large"/>
</dbReference>
<keyword evidence="9" id="KW-0028">Amino-acid biosynthesis</keyword>
<reference evidence="11 12" key="1">
    <citation type="submission" date="2014-09" db="EMBL/GenBank/DDBJ databases">
        <title>Genome sequencing of Methyloceanibacter caenitepidi Gela4.</title>
        <authorList>
            <person name="Takeuchi M."/>
            <person name="Susumu S."/>
            <person name="Kamagata Y."/>
            <person name="Oshima K."/>
            <person name="Hattori M."/>
            <person name="Iwasaki W."/>
        </authorList>
    </citation>
    <scope>NUCLEOTIDE SEQUENCE [LARGE SCALE GENOMIC DNA]</scope>
    <source>
        <strain evidence="11 12">Gela4</strain>
    </source>
</reference>
<evidence type="ECO:0000256" key="4">
    <source>
        <dbReference type="ARBA" id="ARBA00011738"/>
    </source>
</evidence>
<gene>
    <name evidence="9" type="primary">hisC</name>
    <name evidence="11" type="ORF">GL4_0020</name>
</gene>
<dbReference type="AlphaFoldDB" id="A0A0A8JYJ1"/>
<dbReference type="STRING" id="1384459.GL4_0020"/>
<dbReference type="Gene3D" id="3.40.640.10">
    <property type="entry name" value="Type I PLP-dependent aspartate aminotransferase-like (Major domain)"/>
    <property type="match status" value="1"/>
</dbReference>
<evidence type="ECO:0000259" key="10">
    <source>
        <dbReference type="Pfam" id="PF00155"/>
    </source>
</evidence>